<dbReference type="Gene3D" id="1.10.1240.40">
    <property type="entry name" value="ENT domain"/>
    <property type="match status" value="1"/>
</dbReference>
<evidence type="ECO:0000256" key="1">
    <source>
        <dbReference type="ARBA" id="ARBA00004123"/>
    </source>
</evidence>
<evidence type="ECO:0000256" key="8">
    <source>
        <dbReference type="ARBA" id="ARBA00023136"/>
    </source>
</evidence>
<evidence type="ECO:0000259" key="14">
    <source>
        <dbReference type="PROSITE" id="PS51138"/>
    </source>
</evidence>
<dbReference type="InterPro" id="IPR044880">
    <property type="entry name" value="NCX_ion-bd_dom_sf"/>
</dbReference>
<dbReference type="PANTHER" id="PTHR12266:SF36">
    <property type="entry name" value="OS10G0436900 PROTEIN"/>
    <property type="match status" value="1"/>
</dbReference>
<evidence type="ECO:0000256" key="11">
    <source>
        <dbReference type="ARBA" id="ARBA00038187"/>
    </source>
</evidence>
<keyword evidence="7" id="KW-0915">Sodium</keyword>
<feature type="transmembrane region" description="Helical" evidence="13">
    <location>
        <begin position="699"/>
        <end position="726"/>
    </location>
</feature>
<dbReference type="GO" id="GO:0006814">
    <property type="term" value="P:sodium ion transport"/>
    <property type="evidence" value="ECO:0007669"/>
    <property type="project" value="UniProtKB-KW"/>
</dbReference>
<comment type="similarity">
    <text evidence="11">Belongs to the Ca(2+):cation antiporter (CaCA) (TC 2.A.19) family. Cation/calcium exchanger (CCX) subfamily.</text>
</comment>
<feature type="compositionally biased region" description="Basic and acidic residues" evidence="12">
    <location>
        <begin position="141"/>
        <end position="159"/>
    </location>
</feature>
<evidence type="ECO:0000256" key="13">
    <source>
        <dbReference type="SAM" id="Phobius"/>
    </source>
</evidence>
<feature type="transmembrane region" description="Helical" evidence="13">
    <location>
        <begin position="395"/>
        <end position="414"/>
    </location>
</feature>
<dbReference type="Pfam" id="PF03735">
    <property type="entry name" value="ENT"/>
    <property type="match status" value="1"/>
</dbReference>
<evidence type="ECO:0000256" key="12">
    <source>
        <dbReference type="SAM" id="MobiDB-lite"/>
    </source>
</evidence>
<keyword evidence="10" id="KW-0539">Nucleus</keyword>
<evidence type="ECO:0000313" key="16">
    <source>
        <dbReference type="Proteomes" id="UP000541444"/>
    </source>
</evidence>
<dbReference type="Proteomes" id="UP000541444">
    <property type="component" value="Unassembled WGS sequence"/>
</dbReference>
<evidence type="ECO:0000256" key="5">
    <source>
        <dbReference type="ARBA" id="ARBA00022692"/>
    </source>
</evidence>
<keyword evidence="3" id="KW-0813">Transport</keyword>
<evidence type="ECO:0000256" key="4">
    <source>
        <dbReference type="ARBA" id="ARBA00022449"/>
    </source>
</evidence>
<name>A0A7J7KV52_9MAGN</name>
<feature type="transmembrane region" description="Helical" evidence="13">
    <location>
        <begin position="426"/>
        <end position="445"/>
    </location>
</feature>
<keyword evidence="4" id="KW-0050">Antiport</keyword>
<keyword evidence="9" id="KW-0406">Ion transport</keyword>
<dbReference type="InterPro" id="IPR005491">
    <property type="entry name" value="ENT_dom"/>
</dbReference>
<evidence type="ECO:0000256" key="3">
    <source>
        <dbReference type="ARBA" id="ARBA00022448"/>
    </source>
</evidence>
<evidence type="ECO:0000313" key="15">
    <source>
        <dbReference type="EMBL" id="KAF6134231.1"/>
    </source>
</evidence>
<dbReference type="OrthoDB" id="407410at2759"/>
<dbReference type="GO" id="GO:0016020">
    <property type="term" value="C:membrane"/>
    <property type="evidence" value="ECO:0007669"/>
    <property type="project" value="UniProtKB-SubCell"/>
</dbReference>
<dbReference type="EMBL" id="JACGCM010002885">
    <property type="protein sequence ID" value="KAF6134231.1"/>
    <property type="molecule type" value="Genomic_DNA"/>
</dbReference>
<feature type="transmembrane region" description="Helical" evidence="13">
    <location>
        <begin position="596"/>
        <end position="615"/>
    </location>
</feature>
<feature type="transmembrane region" description="Helical" evidence="13">
    <location>
        <begin position="360"/>
        <end position="383"/>
    </location>
</feature>
<dbReference type="GO" id="GO:0008324">
    <property type="term" value="F:monoatomic cation transmembrane transporter activity"/>
    <property type="evidence" value="ECO:0007669"/>
    <property type="project" value="TreeGrafter"/>
</dbReference>
<feature type="transmembrane region" description="Helical" evidence="13">
    <location>
        <begin position="666"/>
        <end position="687"/>
    </location>
</feature>
<reference evidence="15 16" key="1">
    <citation type="journal article" date="2020" name="IScience">
        <title>Genome Sequencing of the Endangered Kingdonia uniflora (Circaeasteraceae, Ranunculales) Reveals Potential Mechanisms of Evolutionary Specialization.</title>
        <authorList>
            <person name="Sun Y."/>
            <person name="Deng T."/>
            <person name="Zhang A."/>
            <person name="Moore M.J."/>
            <person name="Landis J.B."/>
            <person name="Lin N."/>
            <person name="Zhang H."/>
            <person name="Zhang X."/>
            <person name="Huang J."/>
            <person name="Zhang X."/>
            <person name="Sun H."/>
            <person name="Wang H."/>
        </authorList>
    </citation>
    <scope>NUCLEOTIDE SEQUENCE [LARGE SCALE GENOMIC DNA]</scope>
    <source>
        <strain evidence="15">TB1705</strain>
        <tissue evidence="15">Leaf</tissue>
    </source>
</reference>
<keyword evidence="9" id="KW-0739">Sodium transport</keyword>
<feature type="transmembrane region" description="Helical" evidence="13">
    <location>
        <begin position="738"/>
        <end position="756"/>
    </location>
</feature>
<dbReference type="InterPro" id="IPR051359">
    <property type="entry name" value="CaCA_antiporter"/>
</dbReference>
<comment type="subcellular location">
    <subcellularLocation>
        <location evidence="2">Membrane</location>
        <topology evidence="2">Multi-pass membrane protein</topology>
    </subcellularLocation>
    <subcellularLocation>
        <location evidence="1">Nucleus</location>
    </subcellularLocation>
</comment>
<dbReference type="Gene3D" id="1.20.1420.30">
    <property type="entry name" value="NCX, central ion-binding region"/>
    <property type="match status" value="2"/>
</dbReference>
<keyword evidence="8 13" id="KW-0472">Membrane</keyword>
<gene>
    <name evidence="15" type="ORF">GIB67_010030</name>
</gene>
<dbReference type="SMART" id="SM01191">
    <property type="entry name" value="ENT"/>
    <property type="match status" value="1"/>
</dbReference>
<evidence type="ECO:0000256" key="7">
    <source>
        <dbReference type="ARBA" id="ARBA00023053"/>
    </source>
</evidence>
<sequence>MDIQIRNIETAAYSAVLRAFNAQSEVLTWEKEGLMSELRKELRVSDVEHRETLLKINTDDSIKMIRELRKGGNSQKEMSANATSHASHKRFKVSHVVVSSSPKYPTPSQPSSAAIHSSLATQFKGAQSYSEGAIVSIKENTKESAKSVGHNRRESDTTKGMRSLQLKSNSVVQFSDAIEIRATDKLIHEIEKVICGEEIPKLAQVEKAKSILKPSKGRKQFCIAFHYGSVRIIAAVSFLDIVRSDLILLSKTPSNISTSPSSGATNDPNGASDSCTQLHSYHDYEGKCAYIGLDEGCRSEGYIDYLWIFYCTCGRFPTVGYIVLVAWVIVLFYLLGNTAADYFCSSLENLSRVLKLSPTIAGVTLLSLGNGATDVFSSIVSFMDAGAGDVGLNSVLGGAFVVSCIVVGVISISISPRRISVDKSSFIRDVLFLILSLCSLLVIVRVGTINIWGAIAFVSLYFVYVFFVYISHFLEKKGRAASLFAIQPILPLVVSRTLFGCESEEYVALGAPLLDFVHDEKPVINGEKLERCCCFRRFLRILELPLYLPRRLTIPVVSEERWSKPFAVISTISAPVLLATLWNSQKDIVGCPKTSLMIYLISGCIGVILGIAAFVSTKSSCPPKRFLLPWLIGGFLMSITWTYIIAEELVALLVSIGRIFEIRASILGLTLLAWGNSLGDLIANVAMSMNGDHPGGVQVAISGCYAGPIFNTIIGLGLSLGCAAWSEYPKAYVIPKDPFLYETLGFMICGLLWALVILPRRKMVLDKILGVGLLVIYLCFLSVRLAQTLDLGFS</sequence>
<protein>
    <recommendedName>
        <fullName evidence="14">ENT domain-containing protein</fullName>
    </recommendedName>
</protein>
<feature type="transmembrane region" description="Helical" evidence="13">
    <location>
        <begin position="768"/>
        <end position="786"/>
    </location>
</feature>
<evidence type="ECO:0000256" key="9">
    <source>
        <dbReference type="ARBA" id="ARBA00023201"/>
    </source>
</evidence>
<dbReference type="InterPro" id="IPR036142">
    <property type="entry name" value="ENT_dom-like_sf"/>
</dbReference>
<dbReference type="PANTHER" id="PTHR12266">
    <property type="entry name" value="NA+/CA2+ K+ INDEPENDENT EXCHANGER"/>
    <property type="match status" value="1"/>
</dbReference>
<comment type="caution">
    <text evidence="15">The sequence shown here is derived from an EMBL/GenBank/DDBJ whole genome shotgun (WGS) entry which is preliminary data.</text>
</comment>
<feature type="region of interest" description="Disordered" evidence="12">
    <location>
        <begin position="141"/>
        <end position="162"/>
    </location>
</feature>
<dbReference type="GO" id="GO:0005634">
    <property type="term" value="C:nucleus"/>
    <property type="evidence" value="ECO:0007669"/>
    <property type="project" value="UniProtKB-SubCell"/>
</dbReference>
<feature type="transmembrane region" description="Helical" evidence="13">
    <location>
        <begin position="319"/>
        <end position="340"/>
    </location>
</feature>
<proteinExistence type="inferred from homology"/>
<keyword evidence="5 13" id="KW-0812">Transmembrane</keyword>
<evidence type="ECO:0000256" key="6">
    <source>
        <dbReference type="ARBA" id="ARBA00022989"/>
    </source>
</evidence>
<evidence type="ECO:0000256" key="2">
    <source>
        <dbReference type="ARBA" id="ARBA00004141"/>
    </source>
</evidence>
<dbReference type="AlphaFoldDB" id="A0A7J7KV52"/>
<feature type="transmembrane region" description="Helical" evidence="13">
    <location>
        <begin position="627"/>
        <end position="646"/>
    </location>
</feature>
<keyword evidence="6 13" id="KW-1133">Transmembrane helix</keyword>
<dbReference type="Pfam" id="PF01699">
    <property type="entry name" value="Na_Ca_ex"/>
    <property type="match status" value="2"/>
</dbReference>
<keyword evidence="16" id="KW-1185">Reference proteome</keyword>
<dbReference type="GO" id="GO:0015297">
    <property type="term" value="F:antiporter activity"/>
    <property type="evidence" value="ECO:0007669"/>
    <property type="project" value="UniProtKB-KW"/>
</dbReference>
<dbReference type="InterPro" id="IPR004837">
    <property type="entry name" value="NaCa_Exmemb"/>
</dbReference>
<feature type="transmembrane region" description="Helical" evidence="13">
    <location>
        <begin position="451"/>
        <end position="470"/>
    </location>
</feature>
<organism evidence="15 16">
    <name type="scientific">Kingdonia uniflora</name>
    <dbReference type="NCBI Taxonomy" id="39325"/>
    <lineage>
        <taxon>Eukaryota</taxon>
        <taxon>Viridiplantae</taxon>
        <taxon>Streptophyta</taxon>
        <taxon>Embryophyta</taxon>
        <taxon>Tracheophyta</taxon>
        <taxon>Spermatophyta</taxon>
        <taxon>Magnoliopsida</taxon>
        <taxon>Ranunculales</taxon>
        <taxon>Circaeasteraceae</taxon>
        <taxon>Kingdonia</taxon>
    </lineage>
</organism>
<dbReference type="SUPFAM" id="SSF158639">
    <property type="entry name" value="ENT-like"/>
    <property type="match status" value="1"/>
</dbReference>
<feature type="domain" description="ENT" evidence="14">
    <location>
        <begin position="1"/>
        <end position="88"/>
    </location>
</feature>
<accession>A0A7J7KV52</accession>
<evidence type="ECO:0000256" key="10">
    <source>
        <dbReference type="ARBA" id="ARBA00023242"/>
    </source>
</evidence>
<dbReference type="PROSITE" id="PS51138">
    <property type="entry name" value="ENT"/>
    <property type="match status" value="1"/>
</dbReference>